<feature type="signal peptide" evidence="6">
    <location>
        <begin position="1"/>
        <end position="24"/>
    </location>
</feature>
<dbReference type="FunCoup" id="A0A7M7JKY6">
    <property type="interactions" value="6"/>
</dbReference>
<dbReference type="CDD" id="cd00033">
    <property type="entry name" value="CCP"/>
    <property type="match status" value="12"/>
</dbReference>
<keyword evidence="3 4" id="KW-1015">Disulfide bond</keyword>
<dbReference type="SUPFAM" id="SSF57535">
    <property type="entry name" value="Complement control module/SCR domain"/>
    <property type="match status" value="13"/>
</dbReference>
<dbReference type="InterPro" id="IPR008197">
    <property type="entry name" value="WAP_dom"/>
</dbReference>
<evidence type="ECO:0000256" key="4">
    <source>
        <dbReference type="PROSITE-ProRule" id="PRU00302"/>
    </source>
</evidence>
<dbReference type="SUPFAM" id="SSF48726">
    <property type="entry name" value="Immunoglobulin"/>
    <property type="match status" value="1"/>
</dbReference>
<dbReference type="PROSITE" id="PS50835">
    <property type="entry name" value="IG_LIKE"/>
    <property type="match status" value="1"/>
</dbReference>
<feature type="domain" description="Sushi" evidence="8">
    <location>
        <begin position="578"/>
        <end position="650"/>
    </location>
</feature>
<dbReference type="InterPro" id="IPR013783">
    <property type="entry name" value="Ig-like_fold"/>
</dbReference>
<dbReference type="SMART" id="SM00032">
    <property type="entry name" value="CCP"/>
    <property type="match status" value="17"/>
</dbReference>
<proteinExistence type="predicted"/>
<feature type="domain" description="Sushi" evidence="8">
    <location>
        <begin position="1425"/>
        <end position="1486"/>
    </location>
</feature>
<dbReference type="RefSeq" id="XP_022647768.1">
    <property type="nucleotide sequence ID" value="XM_022792033.1"/>
</dbReference>
<feature type="disulfide bond" evidence="4">
    <location>
        <begin position="1396"/>
        <end position="1423"/>
    </location>
</feature>
<evidence type="ECO:0000256" key="6">
    <source>
        <dbReference type="SAM" id="SignalP"/>
    </source>
</evidence>
<evidence type="ECO:0000256" key="2">
    <source>
        <dbReference type="ARBA" id="ARBA00022737"/>
    </source>
</evidence>
<feature type="region of interest" description="Disordered" evidence="5">
    <location>
        <begin position="211"/>
        <end position="230"/>
    </location>
</feature>
<dbReference type="Gene3D" id="2.60.40.10">
    <property type="entry name" value="Immunoglobulins"/>
    <property type="match status" value="1"/>
</dbReference>
<organism evidence="10 11">
    <name type="scientific">Varroa destructor</name>
    <name type="common">Honeybee mite</name>
    <dbReference type="NCBI Taxonomy" id="109461"/>
    <lineage>
        <taxon>Eukaryota</taxon>
        <taxon>Metazoa</taxon>
        <taxon>Ecdysozoa</taxon>
        <taxon>Arthropoda</taxon>
        <taxon>Chelicerata</taxon>
        <taxon>Arachnida</taxon>
        <taxon>Acari</taxon>
        <taxon>Parasitiformes</taxon>
        <taxon>Mesostigmata</taxon>
        <taxon>Gamasina</taxon>
        <taxon>Dermanyssoidea</taxon>
        <taxon>Varroidae</taxon>
        <taxon>Varroa</taxon>
    </lineage>
</organism>
<comment type="caution">
    <text evidence="4">Lacks conserved residue(s) required for the propagation of feature annotation.</text>
</comment>
<feature type="compositionally biased region" description="Polar residues" evidence="5">
    <location>
        <begin position="1498"/>
        <end position="1507"/>
    </location>
</feature>
<feature type="disulfide bond" evidence="4">
    <location>
        <begin position="182"/>
        <end position="209"/>
    </location>
</feature>
<dbReference type="PANTHER" id="PTHR45656:SF4">
    <property type="entry name" value="PROTEIN CBR-CLEC-78"/>
    <property type="match status" value="1"/>
</dbReference>
<dbReference type="KEGG" id="vde:111244697"/>
<dbReference type="InterPro" id="IPR000436">
    <property type="entry name" value="Sushi_SCR_CCP_dom"/>
</dbReference>
<feature type="disulfide bond" evidence="4">
    <location>
        <begin position="741"/>
        <end position="768"/>
    </location>
</feature>
<dbReference type="InterPro" id="IPR007110">
    <property type="entry name" value="Ig-like_dom"/>
</dbReference>
<feature type="disulfide bond" evidence="4">
    <location>
        <begin position="1262"/>
        <end position="1289"/>
    </location>
</feature>
<evidence type="ECO:0000313" key="10">
    <source>
        <dbReference type="EnsemblMetazoa" id="XP_022647768"/>
    </source>
</evidence>
<dbReference type="InterPro" id="IPR035976">
    <property type="entry name" value="Sushi/SCR/CCP_sf"/>
</dbReference>
<evidence type="ECO:0000256" key="3">
    <source>
        <dbReference type="ARBA" id="ARBA00023157"/>
    </source>
</evidence>
<evidence type="ECO:0000256" key="1">
    <source>
        <dbReference type="ARBA" id="ARBA00022729"/>
    </source>
</evidence>
<dbReference type="Proteomes" id="UP000594260">
    <property type="component" value="Unplaced"/>
</dbReference>
<feature type="domain" description="Sushi" evidence="8">
    <location>
        <begin position="154"/>
        <end position="211"/>
    </location>
</feature>
<dbReference type="PROSITE" id="PS50923">
    <property type="entry name" value="SUSHI"/>
    <property type="match status" value="14"/>
</dbReference>
<feature type="domain" description="Sushi" evidence="8">
    <location>
        <begin position="337"/>
        <end position="394"/>
    </location>
</feature>
<feature type="domain" description="Sushi" evidence="8">
    <location>
        <begin position="279"/>
        <end position="336"/>
    </location>
</feature>
<evidence type="ECO:0000259" key="9">
    <source>
        <dbReference type="PROSITE" id="PS51390"/>
    </source>
</evidence>
<protein>
    <submittedName>
        <fullName evidence="10">Uncharacterized protein</fullName>
    </submittedName>
</protein>
<feature type="domain" description="Ig-like" evidence="7">
    <location>
        <begin position="1128"/>
        <end position="1220"/>
    </location>
</feature>
<dbReference type="PROSITE" id="PS51390">
    <property type="entry name" value="WAP"/>
    <property type="match status" value="1"/>
</dbReference>
<dbReference type="Pfam" id="PF00084">
    <property type="entry name" value="Sushi"/>
    <property type="match status" value="12"/>
</dbReference>
<sequence length="1530" mass="167788">MGGSSALFLLGVLALLAKVASSKAAPSGTSAELYKLYQDSSSRDQSPLPAGHFDADVWEFSEEELQADETDNDNSDKFRQRCLSGKCNLSSLDSLTNGDDNEDQREGCPQNREEAAALGRSCLRKCKSDEDCISSKKKCLCDGLCGWSCVRPDLNCDELEPIPNGNFKVTGDYFGARVYYECAEDYWMSGPKERMCQGDGKWSDKLPECKKQPACSEPPRVPHSRINTTSEDANDFPINSTIRYSCFPGYEARGFDIAKCIFYNNSAQWFGPDLKCEPINCAAPEKIDNGKIVGSSTKFTSSIKYECHEGYELIGRAHRYCTSGATWSGTAPECRPVVCPKPTNPDNGRAIFTSLTYGSTVTYECHHGFTIKGPPSARCNAKREWHGGPSTCVEINCQSPGVLYNGFVELRSTNLNAKATFHCHNGMKFEGDSTFAICMETANWSHPLPRCLAPCKTPTVENGRVVSLAPSSLLEHGQSLNVTCTENHELSSNLSQLLQQQQQPICNNGTWTHLPRCVPARCKDLPPRPANGIVIAPKTEHGMKALFQCDDGFDLLGPNTTTCHFGNWTNPTPLCKEVYCPYPGAIEHGRVLLVGNMGMYDYRPYVRRVRNNRQITFECKRGYVLEHNAPAGATCVDGIWSPTQLPHCVPGSHPPVRQVRSVAEQPETLMGDAELRERLRQHRAGIREALVVMAKRVRHRRHRRKSGRCRSPIAEDLIGVGEIREVTAEGFPHGATIRVACLTGYESATANGTARCVEGRWQPKEPFCRPLSCLLPRKLHMAFRDIDNEREAAPGARIEHDGIVAVGCTPGHTLEGQHDLQCSFGLWDAAVFPECVPEPCELPVLENGYYLGGLRAGESLSHGSSVEFDCEIEFLKNSPSKPIKCSEGQLVPGPPVCLHLGDLGREELLRRREWAAAAARGTGDISGRRSCSTPERIHQSLVFPSEQNLEKTAKDSLVKTELSSPTESPYLAPSDSDYVGTLQFPHGTEVVFDCIEASPGGERNTWKLLCDDGNWIGRPEKCDLGNSAVPKELRANMSCYYQPSEQHLLAFDGDLPLATDEVHEFTPGSLLTFRCADIGKYALIGSGSRTCEYGEWTGVKSSCIGLSQEHDYALEKPPTILFRHSMGPVAQSTDGKLIVWEGTILHLECLWLRKYGTPKWEISHQNRRYAEGWTTEPGRDSQLEYRLSIYHAREDDSGRYTCVTPMGHKHTVEIVVKSVTCPSLFNGSNESPPLASSGFSTVGTLLVSQNDTRMGAVVAFSCPEGQNLAGEAEIECLPSGRWSSDVPYCKVAVPCTVTECRDLSKLDSDLLIIDVLSNAVGAKATFSCPQGYGLRGEFEAECLESGFWSADIPHCQSVSCQPLEPPEDGYILGAGPETGTGEARVFRGGDLIQFSCNADFMMIGTGIVVCQENERWSAPVPKCVPACQYPPMGESGARIVSRVSYFYRINETVTFECPQGKVLRGAGIIKCVSKGHWSAPVPRCLDAQSHSAFSASQGQQSTLSMLQPTPGGQPISDGTSEVNSRIAKKP</sequence>
<feature type="domain" description="Sushi" evidence="8">
    <location>
        <begin position="1219"/>
        <end position="1291"/>
    </location>
</feature>
<dbReference type="PANTHER" id="PTHR45656">
    <property type="entry name" value="PROTEIN CBR-CLEC-78"/>
    <property type="match status" value="1"/>
</dbReference>
<feature type="domain" description="Sushi" evidence="8">
    <location>
        <begin position="771"/>
        <end position="837"/>
    </location>
</feature>
<feature type="disulfide bond" evidence="4">
    <location>
        <begin position="1457"/>
        <end position="1484"/>
    </location>
</feature>
<evidence type="ECO:0000259" key="8">
    <source>
        <dbReference type="PROSITE" id="PS50923"/>
    </source>
</evidence>
<feature type="domain" description="Sushi" evidence="8">
    <location>
        <begin position="213"/>
        <end position="278"/>
    </location>
</feature>
<dbReference type="OrthoDB" id="5804959at2759"/>
<dbReference type="GO" id="GO:0005576">
    <property type="term" value="C:extracellular region"/>
    <property type="evidence" value="ECO:0007669"/>
    <property type="project" value="InterPro"/>
</dbReference>
<feature type="domain" description="Sushi" evidence="8">
    <location>
        <begin position="707"/>
        <end position="770"/>
    </location>
</feature>
<feature type="disulfide bond" evidence="4">
    <location>
        <begin position="307"/>
        <end position="334"/>
    </location>
</feature>
<accession>A0A7M7JKY6</accession>
<dbReference type="GeneID" id="111244697"/>
<feature type="domain" description="WAP" evidence="9">
    <location>
        <begin position="100"/>
        <end position="153"/>
    </location>
</feature>
<keyword evidence="1 6" id="KW-0732">Signal</keyword>
<dbReference type="OMA" id="DHHDNNT"/>
<evidence type="ECO:0000256" key="5">
    <source>
        <dbReference type="SAM" id="MobiDB-lite"/>
    </source>
</evidence>
<feature type="disulfide bond" evidence="4">
    <location>
        <begin position="365"/>
        <end position="392"/>
    </location>
</feature>
<feature type="domain" description="Sushi" evidence="8">
    <location>
        <begin position="1298"/>
        <end position="1357"/>
    </location>
</feature>
<feature type="region of interest" description="Disordered" evidence="5">
    <location>
        <begin position="1498"/>
        <end position="1530"/>
    </location>
</feature>
<dbReference type="InterPro" id="IPR051277">
    <property type="entry name" value="SEZ6_CSMD_C4BPB_Regulators"/>
</dbReference>
<dbReference type="InterPro" id="IPR036179">
    <property type="entry name" value="Ig-like_dom_sf"/>
</dbReference>
<feature type="chain" id="PRO_5029446181" evidence="6">
    <location>
        <begin position="25"/>
        <end position="1530"/>
    </location>
</feature>
<reference evidence="10" key="1">
    <citation type="submission" date="2021-01" db="UniProtKB">
        <authorList>
            <consortium name="EnsemblMetazoa"/>
        </authorList>
    </citation>
    <scope>IDENTIFICATION</scope>
</reference>
<keyword evidence="4" id="KW-0768">Sushi</keyword>
<feature type="domain" description="Sushi" evidence="8">
    <location>
        <begin position="395"/>
        <end position="453"/>
    </location>
</feature>
<keyword evidence="11" id="KW-1185">Reference proteome</keyword>
<dbReference type="CTD" id="35238"/>
<feature type="disulfide bond" evidence="4">
    <location>
        <begin position="808"/>
        <end position="835"/>
    </location>
</feature>
<feature type="domain" description="Sushi" evidence="8">
    <location>
        <begin position="1358"/>
        <end position="1423"/>
    </location>
</feature>
<dbReference type="GO" id="GO:0030414">
    <property type="term" value="F:peptidase inhibitor activity"/>
    <property type="evidence" value="ECO:0007669"/>
    <property type="project" value="InterPro"/>
</dbReference>
<feature type="domain" description="Sushi" evidence="8">
    <location>
        <begin position="520"/>
        <end position="577"/>
    </location>
</feature>
<evidence type="ECO:0000259" key="7">
    <source>
        <dbReference type="PROSITE" id="PS50835"/>
    </source>
</evidence>
<keyword evidence="2" id="KW-0677">Repeat</keyword>
<name>A0A7M7JKY6_VARDE</name>
<feature type="disulfide bond" evidence="4">
    <location>
        <begin position="1328"/>
        <end position="1355"/>
    </location>
</feature>
<dbReference type="InParanoid" id="A0A7M7JKY6"/>
<evidence type="ECO:0000313" key="11">
    <source>
        <dbReference type="Proteomes" id="UP000594260"/>
    </source>
</evidence>
<dbReference type="EnsemblMetazoa" id="XM_022792033">
    <property type="protein sequence ID" value="XP_022647768"/>
    <property type="gene ID" value="LOC111244697"/>
</dbReference>
<feature type="domain" description="Sushi" evidence="8">
    <location>
        <begin position="1037"/>
        <end position="1105"/>
    </location>
</feature>
<dbReference type="Gene3D" id="2.10.70.10">
    <property type="entry name" value="Complement Module, domain 1"/>
    <property type="match status" value="14"/>
</dbReference>